<keyword evidence="2" id="KW-0472">Membrane</keyword>
<feature type="region of interest" description="Disordered" evidence="1">
    <location>
        <begin position="124"/>
        <end position="156"/>
    </location>
</feature>
<name>A0ABY5NML2_9MICO</name>
<dbReference type="EMBL" id="CP091139">
    <property type="protein sequence ID" value="UUT36392.1"/>
    <property type="molecule type" value="Genomic_DNA"/>
</dbReference>
<keyword evidence="2" id="KW-1133">Transmembrane helix</keyword>
<evidence type="ECO:0000313" key="4">
    <source>
        <dbReference type="Proteomes" id="UP001054811"/>
    </source>
</evidence>
<evidence type="ECO:0000256" key="1">
    <source>
        <dbReference type="SAM" id="MobiDB-lite"/>
    </source>
</evidence>
<dbReference type="Proteomes" id="UP001054811">
    <property type="component" value="Chromosome"/>
</dbReference>
<gene>
    <name evidence="3" type="ORF">L2X98_26045</name>
</gene>
<feature type="transmembrane region" description="Helical" evidence="2">
    <location>
        <begin position="30"/>
        <end position="50"/>
    </location>
</feature>
<keyword evidence="2" id="KW-0812">Transmembrane</keyword>
<sequence length="156" mass="16795">MIPSALAATTDPEGLWYIFWWTQNEDISEWLRTVAAALLGALIGGFFTLAGQSRSAKHQSHRDEKAREAAVADARREDTKADVRALFESFIDLERSISDAERTFGQMISQRALVPSLEDDLDKGAPSIAPCSGGIDSRSRDAGGSNAGDLLSQPGA</sequence>
<dbReference type="RefSeq" id="WP_259613050.1">
    <property type="nucleotide sequence ID" value="NZ_CP091139.2"/>
</dbReference>
<evidence type="ECO:0008006" key="5">
    <source>
        <dbReference type="Google" id="ProtNLM"/>
    </source>
</evidence>
<organism evidence="3 4">
    <name type="scientific">Microbacterium elymi</name>
    <dbReference type="NCBI Taxonomy" id="2909587"/>
    <lineage>
        <taxon>Bacteria</taxon>
        <taxon>Bacillati</taxon>
        <taxon>Actinomycetota</taxon>
        <taxon>Actinomycetes</taxon>
        <taxon>Micrococcales</taxon>
        <taxon>Microbacteriaceae</taxon>
        <taxon>Microbacterium</taxon>
    </lineage>
</organism>
<keyword evidence="4" id="KW-1185">Reference proteome</keyword>
<protein>
    <recommendedName>
        <fullName evidence="5">Minor tail protein</fullName>
    </recommendedName>
</protein>
<accession>A0ABY5NML2</accession>
<evidence type="ECO:0000313" key="3">
    <source>
        <dbReference type="EMBL" id="UUT36392.1"/>
    </source>
</evidence>
<proteinExistence type="predicted"/>
<evidence type="ECO:0000256" key="2">
    <source>
        <dbReference type="SAM" id="Phobius"/>
    </source>
</evidence>
<reference evidence="3" key="1">
    <citation type="submission" date="2022-01" db="EMBL/GenBank/DDBJ databases">
        <title>Microbacterium eymi and Microbacterium rhizovicinus sp. nov., isolated from the rhizospheric soil of Elymus tsukushiensis, a plant native to the Dokdo Islands, Republic of Korea.</title>
        <authorList>
            <person name="Hwang Y.J."/>
        </authorList>
    </citation>
    <scope>NUCLEOTIDE SEQUENCE</scope>
    <source>
        <strain evidence="3">KUDC0405</strain>
    </source>
</reference>